<organism evidence="1 2">
    <name type="scientific">Leptospira noguchii str. 2007001578</name>
    <dbReference type="NCBI Taxonomy" id="1049974"/>
    <lineage>
        <taxon>Bacteria</taxon>
        <taxon>Pseudomonadati</taxon>
        <taxon>Spirochaetota</taxon>
        <taxon>Spirochaetia</taxon>
        <taxon>Leptospirales</taxon>
        <taxon>Leptospiraceae</taxon>
        <taxon>Leptospira</taxon>
    </lineage>
</organism>
<gene>
    <name evidence="1" type="ORF">LEP1GSC035_0804</name>
</gene>
<comment type="caution">
    <text evidence="1">The sequence shown here is derived from an EMBL/GenBank/DDBJ whole genome shotgun (WGS) entry which is preliminary data.</text>
</comment>
<dbReference type="EMBL" id="AHMH02000107">
    <property type="protein sequence ID" value="EMM99875.1"/>
    <property type="molecule type" value="Genomic_DNA"/>
</dbReference>
<accession>A0ABN0IZF9</accession>
<evidence type="ECO:0000313" key="2">
    <source>
        <dbReference type="Proteomes" id="UP000012099"/>
    </source>
</evidence>
<keyword evidence="2" id="KW-1185">Reference proteome</keyword>
<dbReference type="Pfam" id="PF20461">
    <property type="entry name" value="DUF6714"/>
    <property type="match status" value="1"/>
</dbReference>
<protein>
    <submittedName>
        <fullName evidence="1">Uncharacterized protein</fullName>
    </submittedName>
</protein>
<dbReference type="InterPro" id="IPR046560">
    <property type="entry name" value="DUF6714"/>
</dbReference>
<sequence length="300" mass="34771">MTRYQIEWFYLQELPASKESLDPGKEAHCSFLLRFPDIPRGKGHCAFFAINLISEEGAIRLGIPLEGKRGYWVVNSISQDDFKKIVEQRIVEAFNKGDRSKAIQELNHLFVDTELDFRDEFRKDLISVEKLRILIDFAFENVVRGNGVTLHEAVAEDDYLSKEECLAARKKDPDVHWRDVPTEHLANHPEFLTYLDFEGLRYYLPAVMMFALNFNDYKNMSDTPQRAYWILLPSVAPRDIGKGYGEMFDVAAYAKDLNLTQNQILVCYRFVCYMAIEADEGVDEDQYPAMCKWRTLAGLH</sequence>
<dbReference type="Proteomes" id="UP000012099">
    <property type="component" value="Unassembled WGS sequence"/>
</dbReference>
<proteinExistence type="predicted"/>
<dbReference type="RefSeq" id="WP_004431291.1">
    <property type="nucleotide sequence ID" value="NZ_AHMH02000107.1"/>
</dbReference>
<name>A0ABN0IZF9_9LEPT</name>
<reference evidence="1 2" key="1">
    <citation type="submission" date="2013-01" db="EMBL/GenBank/DDBJ databases">
        <authorList>
            <person name="Harkins D.M."/>
            <person name="Durkin A.S."/>
            <person name="Brinkac L.M."/>
            <person name="Haft D.H."/>
            <person name="Selengut J.D."/>
            <person name="Sanka R."/>
            <person name="DePew J."/>
            <person name="Purushe J."/>
            <person name="Whelen A.C."/>
            <person name="Vinetz J.M."/>
            <person name="Sutton G.G."/>
            <person name="Nierman W.C."/>
            <person name="Fouts D.E."/>
        </authorList>
    </citation>
    <scope>NUCLEOTIDE SEQUENCE [LARGE SCALE GENOMIC DNA]</scope>
    <source>
        <strain evidence="1 2">2007001578</strain>
    </source>
</reference>
<evidence type="ECO:0000313" key="1">
    <source>
        <dbReference type="EMBL" id="EMM99875.1"/>
    </source>
</evidence>